<comment type="caution">
    <text evidence="1">The sequence shown here is derived from an EMBL/GenBank/DDBJ whole genome shotgun (WGS) entry which is preliminary data.</text>
</comment>
<protein>
    <submittedName>
        <fullName evidence="1">Uncharacterized protein</fullName>
    </submittedName>
</protein>
<sequence>MHPYEFEMVAAERRREVRAEAARLRMIASAACCRERAVTRLIARLRSVWAALTVDRGTACCSAA</sequence>
<accession>A0A6N9YIH0</accession>
<reference evidence="1 2" key="1">
    <citation type="submission" date="2020-02" db="EMBL/GenBank/DDBJ databases">
        <authorList>
            <person name="Li X.-J."/>
            <person name="Feng X.-M."/>
        </authorList>
    </citation>
    <scope>NUCLEOTIDE SEQUENCE [LARGE SCALE GENOMIC DNA]</scope>
    <source>
        <strain evidence="1 2">CGMCC 4.7225</strain>
    </source>
</reference>
<name>A0A6N9YIH0_9ACTN</name>
<keyword evidence="2" id="KW-1185">Reference proteome</keyword>
<proteinExistence type="predicted"/>
<dbReference type="AlphaFoldDB" id="A0A6N9YIH0"/>
<dbReference type="EMBL" id="JAAGOB010000002">
    <property type="protein sequence ID" value="NED94793.1"/>
    <property type="molecule type" value="Genomic_DNA"/>
</dbReference>
<dbReference type="RefSeq" id="WP_163816842.1">
    <property type="nucleotide sequence ID" value="NZ_JAAGOB010000002.1"/>
</dbReference>
<dbReference type="Proteomes" id="UP000469185">
    <property type="component" value="Unassembled WGS sequence"/>
</dbReference>
<evidence type="ECO:0000313" key="1">
    <source>
        <dbReference type="EMBL" id="NED94793.1"/>
    </source>
</evidence>
<gene>
    <name evidence="1" type="ORF">G1H11_05660</name>
</gene>
<organism evidence="1 2">
    <name type="scientific">Phytoactinopolyspora alkaliphila</name>
    <dbReference type="NCBI Taxonomy" id="1783498"/>
    <lineage>
        <taxon>Bacteria</taxon>
        <taxon>Bacillati</taxon>
        <taxon>Actinomycetota</taxon>
        <taxon>Actinomycetes</taxon>
        <taxon>Jiangellales</taxon>
        <taxon>Jiangellaceae</taxon>
        <taxon>Phytoactinopolyspora</taxon>
    </lineage>
</organism>
<evidence type="ECO:0000313" key="2">
    <source>
        <dbReference type="Proteomes" id="UP000469185"/>
    </source>
</evidence>